<organism evidence="1 2">
    <name type="scientific">Enhygromyxa salina</name>
    <dbReference type="NCBI Taxonomy" id="215803"/>
    <lineage>
        <taxon>Bacteria</taxon>
        <taxon>Pseudomonadati</taxon>
        <taxon>Myxococcota</taxon>
        <taxon>Polyangia</taxon>
        <taxon>Nannocystales</taxon>
        <taxon>Nannocystaceae</taxon>
        <taxon>Enhygromyxa</taxon>
    </lineage>
</organism>
<evidence type="ECO:0000313" key="2">
    <source>
        <dbReference type="Proteomes" id="UP000238823"/>
    </source>
</evidence>
<proteinExistence type="predicted"/>
<accession>A0A2S9XX10</accession>
<protein>
    <recommendedName>
        <fullName evidence="3">Co-chaperone DjlA N-terminal domain-containing protein</fullName>
    </recommendedName>
</protein>
<evidence type="ECO:0000313" key="1">
    <source>
        <dbReference type="EMBL" id="PRP97383.1"/>
    </source>
</evidence>
<dbReference type="EMBL" id="PVNL01000130">
    <property type="protein sequence ID" value="PRP97383.1"/>
    <property type="molecule type" value="Genomic_DNA"/>
</dbReference>
<dbReference type="RefSeq" id="WP_106093550.1">
    <property type="nucleotide sequence ID" value="NZ_PVNL01000130.1"/>
</dbReference>
<dbReference type="Gene3D" id="1.10.3680.10">
    <property type="entry name" value="TerB-like"/>
    <property type="match status" value="1"/>
</dbReference>
<evidence type="ECO:0008006" key="3">
    <source>
        <dbReference type="Google" id="ProtNLM"/>
    </source>
</evidence>
<dbReference type="SUPFAM" id="SSF158682">
    <property type="entry name" value="TerB-like"/>
    <property type="match status" value="1"/>
</dbReference>
<sequence length="189" mass="20062">MSDLNNPILASTRALMAQLDDQTIDDARDSVRARSTESNGEAIALEDAINLIKAAKYLAAADGLSNAEVTGLKLLMRKFGLPDPVVQHVLAFEVAELSSAHIGELARPRSREACFLLSGMIAIAAIDGLSDDELADAHEAGAALGLEPKLVTLIVAEAKASVYGVLRGDRALLKQLMSVRRAIFALVED</sequence>
<gene>
    <name evidence="1" type="ORF">ENSA7_67330</name>
</gene>
<name>A0A2S9XX10_9BACT</name>
<comment type="caution">
    <text evidence="1">The sequence shown here is derived from an EMBL/GenBank/DDBJ whole genome shotgun (WGS) entry which is preliminary data.</text>
</comment>
<dbReference type="InterPro" id="IPR029024">
    <property type="entry name" value="TerB-like"/>
</dbReference>
<dbReference type="Proteomes" id="UP000238823">
    <property type="component" value="Unassembled WGS sequence"/>
</dbReference>
<reference evidence="1 2" key="1">
    <citation type="submission" date="2018-03" db="EMBL/GenBank/DDBJ databases">
        <title>Draft Genome Sequences of the Obligatory Marine Myxobacteria Enhygromyxa salina SWB007.</title>
        <authorList>
            <person name="Poehlein A."/>
            <person name="Moghaddam J.A."/>
            <person name="Harms H."/>
            <person name="Alanjari M."/>
            <person name="Koenig G.M."/>
            <person name="Daniel R."/>
            <person name="Schaeberle T.F."/>
        </authorList>
    </citation>
    <scope>NUCLEOTIDE SEQUENCE [LARGE SCALE GENOMIC DNA]</scope>
    <source>
        <strain evidence="1 2">SWB007</strain>
    </source>
</reference>
<dbReference type="OrthoDB" id="5509996at2"/>
<dbReference type="AlphaFoldDB" id="A0A2S9XX10"/>